<comment type="caution">
    <text evidence="3">The sequence shown here is derived from an EMBL/GenBank/DDBJ whole genome shotgun (WGS) entry which is preliminary data.</text>
</comment>
<dbReference type="Proteomes" id="UP000635606">
    <property type="component" value="Unassembled WGS sequence"/>
</dbReference>
<dbReference type="InterPro" id="IPR006016">
    <property type="entry name" value="UspA"/>
</dbReference>
<proteinExistence type="inferred from homology"/>
<sequence length="311" mass="31695">MNADVVGRPVVVGVDDSPGALDAVRWAARYADAAGFPVRLVHATTVADTAGSMTTVIPGPFGVATVGLHRPRPSGDRLLAAARAEAARVAPRCAVSVRTASDTPVAALVDASSDAALVVVGSNDRNRWVTLFDSVAARVVAAAHSPVVVVRGDAAPAGPVVVAVDDSDGCEPALRFAFLEASRRGCALVAVHAWQIPLVATGAGPRSAAVPTVDVAARDVALAAWRSVTDTIAPWRAVFPDVAVEERLLQGPPDVLVAAETSGAALAVVGSRGRGPVAGLLLGSTSQALIHTSRCPVAVVRDTRLPTDAHR</sequence>
<dbReference type="SUPFAM" id="SSF52402">
    <property type="entry name" value="Adenine nucleotide alpha hydrolases-like"/>
    <property type="match status" value="2"/>
</dbReference>
<evidence type="ECO:0000259" key="2">
    <source>
        <dbReference type="Pfam" id="PF00582"/>
    </source>
</evidence>
<dbReference type="PANTHER" id="PTHR31964">
    <property type="entry name" value="ADENINE NUCLEOTIDE ALPHA HYDROLASES-LIKE SUPERFAMILY PROTEIN"/>
    <property type="match status" value="1"/>
</dbReference>
<evidence type="ECO:0000313" key="4">
    <source>
        <dbReference type="Proteomes" id="UP000635606"/>
    </source>
</evidence>
<evidence type="ECO:0000313" key="3">
    <source>
        <dbReference type="EMBL" id="GIJ72475.1"/>
    </source>
</evidence>
<dbReference type="RefSeq" id="WP_203932336.1">
    <property type="nucleotide sequence ID" value="NZ_BOPH01000102.1"/>
</dbReference>
<dbReference type="AlphaFoldDB" id="A0A8J4EED5"/>
<organism evidence="3 4">
    <name type="scientific">Virgisporangium ochraceum</name>
    <dbReference type="NCBI Taxonomy" id="65505"/>
    <lineage>
        <taxon>Bacteria</taxon>
        <taxon>Bacillati</taxon>
        <taxon>Actinomycetota</taxon>
        <taxon>Actinomycetes</taxon>
        <taxon>Micromonosporales</taxon>
        <taxon>Micromonosporaceae</taxon>
        <taxon>Virgisporangium</taxon>
    </lineage>
</organism>
<name>A0A8J4EED5_9ACTN</name>
<comment type="similarity">
    <text evidence="1">Belongs to the universal stress protein A family.</text>
</comment>
<reference evidence="3" key="1">
    <citation type="submission" date="2021-01" db="EMBL/GenBank/DDBJ databases">
        <title>Whole genome shotgun sequence of Virgisporangium ochraceum NBRC 16418.</title>
        <authorList>
            <person name="Komaki H."/>
            <person name="Tamura T."/>
        </authorList>
    </citation>
    <scope>NUCLEOTIDE SEQUENCE</scope>
    <source>
        <strain evidence="3">NBRC 16418</strain>
    </source>
</reference>
<feature type="domain" description="UspA" evidence="2">
    <location>
        <begin position="8"/>
        <end position="151"/>
    </location>
</feature>
<dbReference type="InterPro" id="IPR006015">
    <property type="entry name" value="Universal_stress_UspA"/>
</dbReference>
<dbReference type="EMBL" id="BOPH01000102">
    <property type="protein sequence ID" value="GIJ72475.1"/>
    <property type="molecule type" value="Genomic_DNA"/>
</dbReference>
<dbReference type="Pfam" id="PF00582">
    <property type="entry name" value="Usp"/>
    <property type="match status" value="2"/>
</dbReference>
<dbReference type="PRINTS" id="PR01438">
    <property type="entry name" value="UNVRSLSTRESS"/>
</dbReference>
<dbReference type="InterPro" id="IPR014729">
    <property type="entry name" value="Rossmann-like_a/b/a_fold"/>
</dbReference>
<accession>A0A8J4EED5</accession>
<keyword evidence="4" id="KW-1185">Reference proteome</keyword>
<evidence type="ECO:0000256" key="1">
    <source>
        <dbReference type="ARBA" id="ARBA00008791"/>
    </source>
</evidence>
<dbReference type="PANTHER" id="PTHR31964:SF113">
    <property type="entry name" value="USPA DOMAIN-CONTAINING PROTEIN"/>
    <property type="match status" value="1"/>
</dbReference>
<protein>
    <submittedName>
        <fullName evidence="3">Universal stress protein</fullName>
    </submittedName>
</protein>
<dbReference type="Gene3D" id="3.40.50.620">
    <property type="entry name" value="HUPs"/>
    <property type="match status" value="2"/>
</dbReference>
<gene>
    <name evidence="3" type="ORF">Voc01_073920</name>
</gene>
<feature type="domain" description="UspA" evidence="2">
    <location>
        <begin position="159"/>
        <end position="301"/>
    </location>
</feature>